<keyword evidence="2" id="KW-1185">Reference proteome</keyword>
<dbReference type="AlphaFoldDB" id="G3BCY1"/>
<dbReference type="HOGENOM" id="CLU_2512405_0_0_1"/>
<organism evidence="2">
    <name type="scientific">Candida tenuis (strain ATCC 10573 / BCRC 21748 / CBS 615 / JCM 9827 / NBRC 10315 / NRRL Y-1498 / VKM Y-70)</name>
    <name type="common">Yeast</name>
    <name type="synonym">Yamadazyma tenuis</name>
    <dbReference type="NCBI Taxonomy" id="590646"/>
    <lineage>
        <taxon>Eukaryota</taxon>
        <taxon>Fungi</taxon>
        <taxon>Dikarya</taxon>
        <taxon>Ascomycota</taxon>
        <taxon>Saccharomycotina</taxon>
        <taxon>Pichiomycetes</taxon>
        <taxon>Debaryomycetaceae</taxon>
        <taxon>Yamadazyma</taxon>
    </lineage>
</organism>
<dbReference type="Proteomes" id="UP000000707">
    <property type="component" value="Unassembled WGS sequence"/>
</dbReference>
<accession>G3BCY1</accession>
<dbReference type="OrthoDB" id="4096434at2759"/>
<evidence type="ECO:0000313" key="2">
    <source>
        <dbReference type="Proteomes" id="UP000000707"/>
    </source>
</evidence>
<name>G3BCY1_CANTC</name>
<proteinExistence type="predicted"/>
<protein>
    <submittedName>
        <fullName evidence="1">Uncharacterized protein</fullName>
    </submittedName>
</protein>
<gene>
    <name evidence="1" type="ORF">CANTEDRAFT_116288</name>
</gene>
<reference evidence="1 2" key="1">
    <citation type="journal article" date="2011" name="Proc. Natl. Acad. Sci. U.S.A.">
        <title>Comparative genomics of xylose-fermenting fungi for enhanced biofuel production.</title>
        <authorList>
            <person name="Wohlbach D.J."/>
            <person name="Kuo A."/>
            <person name="Sato T.K."/>
            <person name="Potts K.M."/>
            <person name="Salamov A.A."/>
            <person name="LaButti K.M."/>
            <person name="Sun H."/>
            <person name="Clum A."/>
            <person name="Pangilinan J.L."/>
            <person name="Lindquist E.A."/>
            <person name="Lucas S."/>
            <person name="Lapidus A."/>
            <person name="Jin M."/>
            <person name="Gunawan C."/>
            <person name="Balan V."/>
            <person name="Dale B.E."/>
            <person name="Jeffries T.W."/>
            <person name="Zinkel R."/>
            <person name="Barry K.W."/>
            <person name="Grigoriev I.V."/>
            <person name="Gasch A.P."/>
        </authorList>
    </citation>
    <scope>NUCLEOTIDE SEQUENCE [LARGE SCALE GENOMIC DNA]</scope>
    <source>
        <strain evidence="2">ATCC 10573 / BCRC 21748 / CBS 615 / JCM 9827 / NBRC 10315 / NRRL Y-1498 / VKM Y-70</strain>
    </source>
</reference>
<dbReference type="EMBL" id="GL996528">
    <property type="protein sequence ID" value="EGV60237.1"/>
    <property type="molecule type" value="Genomic_DNA"/>
</dbReference>
<sequence>MYVYKQEQTQDLGKSRTNPMEDPMYGFCVTIADADSRCIPFTKEADRCDVSDCNTRLELSSKHNWKPKERLLVRIVQLLGSRIYF</sequence>
<evidence type="ECO:0000313" key="1">
    <source>
        <dbReference type="EMBL" id="EGV60237.1"/>
    </source>
</evidence>